<dbReference type="PANTHER" id="PTHR39583">
    <property type="entry name" value="TYPE II SECRETION SYSTEM PROTEIN J-RELATED"/>
    <property type="match status" value="1"/>
</dbReference>
<dbReference type="Proteomes" id="UP001172778">
    <property type="component" value="Unassembled WGS sequence"/>
</dbReference>
<name>A0ABT7E1C0_9NEIS</name>
<accession>A0ABT7E1C0</accession>
<keyword evidence="6" id="KW-0997">Cell inner membrane</keyword>
<evidence type="ECO:0000313" key="11">
    <source>
        <dbReference type="EMBL" id="MDK2125844.1"/>
    </source>
</evidence>
<sequence>MHTSRIPKGFTLIEILVALAVFAVMSLIAYRGVSETLLVKQRLDVENRKWRDLTLILGRFDEDVSQIVNRNWRDRGGVGQPSVRGGPELVQEFDANLEMIRFDPSAGLVHVGYRVKNGKLEMLLWDVIDQAPRTEPAVHTLLDQVKALQVRFLDPSGQWHPRWPQAAFANNLPRGVELKLTLASGETITRLLALP</sequence>
<evidence type="ECO:0000256" key="2">
    <source>
        <dbReference type="ARBA" id="ARBA00011084"/>
    </source>
</evidence>
<reference evidence="11" key="1">
    <citation type="submission" date="2023-03" db="EMBL/GenBank/DDBJ databases">
        <title>Chitinimonas shenzhenensis gen. nov., sp. nov., a novel member of family Burkholderiaceae isolated from activated sludge collected in Shen Zhen, China.</title>
        <authorList>
            <person name="Wang X."/>
        </authorList>
    </citation>
    <scope>NUCLEOTIDE SEQUENCE</scope>
    <source>
        <strain evidence="11">DQS-5</strain>
    </source>
</reference>
<comment type="subcellular location">
    <subcellularLocation>
        <location evidence="1">Cell inner membrane</location>
        <topology evidence="1">Single-pass membrane protein</topology>
    </subcellularLocation>
</comment>
<dbReference type="InterPro" id="IPR010055">
    <property type="entry name" value="T2SS_protein-GspJ"/>
</dbReference>
<feature type="transmembrane region" description="Helical" evidence="10">
    <location>
        <begin position="12"/>
        <end position="33"/>
    </location>
</feature>
<evidence type="ECO:0000256" key="6">
    <source>
        <dbReference type="ARBA" id="ARBA00022519"/>
    </source>
</evidence>
<protein>
    <recommendedName>
        <fullName evidence="3">Type II secretion system protein J</fullName>
    </recommendedName>
</protein>
<dbReference type="PANTHER" id="PTHR39583:SF2">
    <property type="entry name" value="TYPE II SECRETION SYSTEM PROTEIN J"/>
    <property type="match status" value="1"/>
</dbReference>
<dbReference type="Gene3D" id="3.10.610.10">
    <property type="entry name" value="GSPII I/J protein-like"/>
    <property type="match status" value="1"/>
</dbReference>
<comment type="similarity">
    <text evidence="2">Belongs to the GSP J family.</text>
</comment>
<dbReference type="InterPro" id="IPR012902">
    <property type="entry name" value="N_methyl_site"/>
</dbReference>
<evidence type="ECO:0000256" key="4">
    <source>
        <dbReference type="ARBA" id="ARBA00022475"/>
    </source>
</evidence>
<evidence type="ECO:0000256" key="5">
    <source>
        <dbReference type="ARBA" id="ARBA00022481"/>
    </source>
</evidence>
<evidence type="ECO:0000256" key="9">
    <source>
        <dbReference type="ARBA" id="ARBA00023136"/>
    </source>
</evidence>
<gene>
    <name evidence="11" type="primary">gspJ</name>
    <name evidence="11" type="ORF">PZA18_17460</name>
</gene>
<dbReference type="SUPFAM" id="SSF54523">
    <property type="entry name" value="Pili subunits"/>
    <property type="match status" value="1"/>
</dbReference>
<keyword evidence="7 10" id="KW-0812">Transmembrane</keyword>
<proteinExistence type="inferred from homology"/>
<dbReference type="Pfam" id="PF07963">
    <property type="entry name" value="N_methyl"/>
    <property type="match status" value="1"/>
</dbReference>
<dbReference type="Gene3D" id="2.10.70.20">
    <property type="entry name" value="gspk-gspi-gspj complex like domains"/>
    <property type="match status" value="1"/>
</dbReference>
<dbReference type="InterPro" id="IPR051621">
    <property type="entry name" value="T2SS_protein_J"/>
</dbReference>
<dbReference type="NCBIfam" id="TIGR01711">
    <property type="entry name" value="gspJ"/>
    <property type="match status" value="1"/>
</dbReference>
<evidence type="ECO:0000256" key="7">
    <source>
        <dbReference type="ARBA" id="ARBA00022692"/>
    </source>
</evidence>
<keyword evidence="5" id="KW-0488">Methylation</keyword>
<dbReference type="RefSeq" id="WP_284102157.1">
    <property type="nucleotide sequence ID" value="NZ_JARRAF010000025.1"/>
</dbReference>
<dbReference type="EMBL" id="JARRAF010000025">
    <property type="protein sequence ID" value="MDK2125844.1"/>
    <property type="molecule type" value="Genomic_DNA"/>
</dbReference>
<comment type="caution">
    <text evidence="11">The sequence shown here is derived from an EMBL/GenBank/DDBJ whole genome shotgun (WGS) entry which is preliminary data.</text>
</comment>
<dbReference type="InterPro" id="IPR045584">
    <property type="entry name" value="Pilin-like"/>
</dbReference>
<keyword evidence="8 10" id="KW-1133">Transmembrane helix</keyword>
<keyword evidence="9 10" id="KW-0472">Membrane</keyword>
<evidence type="ECO:0000313" key="12">
    <source>
        <dbReference type="Proteomes" id="UP001172778"/>
    </source>
</evidence>
<keyword evidence="12" id="KW-1185">Reference proteome</keyword>
<dbReference type="Pfam" id="PF11612">
    <property type="entry name" value="T2SSJ"/>
    <property type="match status" value="1"/>
</dbReference>
<evidence type="ECO:0000256" key="8">
    <source>
        <dbReference type="ARBA" id="ARBA00022989"/>
    </source>
</evidence>
<evidence type="ECO:0000256" key="1">
    <source>
        <dbReference type="ARBA" id="ARBA00004377"/>
    </source>
</evidence>
<evidence type="ECO:0000256" key="3">
    <source>
        <dbReference type="ARBA" id="ARBA00021539"/>
    </source>
</evidence>
<dbReference type="PROSITE" id="PS00409">
    <property type="entry name" value="PROKAR_NTER_METHYL"/>
    <property type="match status" value="1"/>
</dbReference>
<dbReference type="NCBIfam" id="TIGR02532">
    <property type="entry name" value="IV_pilin_GFxxxE"/>
    <property type="match status" value="1"/>
</dbReference>
<keyword evidence="4" id="KW-1003">Cell membrane</keyword>
<evidence type="ECO:0000256" key="10">
    <source>
        <dbReference type="SAM" id="Phobius"/>
    </source>
</evidence>
<organism evidence="11 12">
    <name type="scientific">Parachitinimonas caeni</name>
    <dbReference type="NCBI Taxonomy" id="3031301"/>
    <lineage>
        <taxon>Bacteria</taxon>
        <taxon>Pseudomonadati</taxon>
        <taxon>Pseudomonadota</taxon>
        <taxon>Betaproteobacteria</taxon>
        <taxon>Neisseriales</taxon>
        <taxon>Chitinibacteraceae</taxon>
        <taxon>Parachitinimonas</taxon>
    </lineage>
</organism>